<dbReference type="InterPro" id="IPR036186">
    <property type="entry name" value="Serpin_sf"/>
</dbReference>
<comment type="caution">
    <text evidence="3">The sequence shown here is derived from an EMBL/GenBank/DDBJ whole genome shotgun (WGS) entry which is preliminary data.</text>
</comment>
<evidence type="ECO:0000313" key="4">
    <source>
        <dbReference type="Proteomes" id="UP000521313"/>
    </source>
</evidence>
<feature type="domain" description="Serpin" evidence="2">
    <location>
        <begin position="11"/>
        <end position="324"/>
    </location>
</feature>
<dbReference type="InterPro" id="IPR023795">
    <property type="entry name" value="Serpin_CS"/>
</dbReference>
<dbReference type="InterPro" id="IPR042178">
    <property type="entry name" value="Serpin_sf_1"/>
</dbReference>
<gene>
    <name evidence="3" type="ORF">HNQ43_001265</name>
</gene>
<dbReference type="PROSITE" id="PS00284">
    <property type="entry name" value="SERPIN"/>
    <property type="match status" value="1"/>
</dbReference>
<dbReference type="PANTHER" id="PTHR11461">
    <property type="entry name" value="SERINE PROTEASE INHIBITOR, SERPIN"/>
    <property type="match status" value="1"/>
</dbReference>
<name>A0A7W8FZN9_9FIRM</name>
<dbReference type="EMBL" id="JACHHD010000012">
    <property type="protein sequence ID" value="MBB5185212.1"/>
    <property type="molecule type" value="Genomic_DNA"/>
</dbReference>
<dbReference type="RefSeq" id="WP_183375903.1">
    <property type="nucleotide sequence ID" value="NZ_JACHHD010000012.1"/>
</dbReference>
<dbReference type="GO" id="GO:0005615">
    <property type="term" value="C:extracellular space"/>
    <property type="evidence" value="ECO:0007669"/>
    <property type="project" value="InterPro"/>
</dbReference>
<dbReference type="InterPro" id="IPR023796">
    <property type="entry name" value="Serpin_dom"/>
</dbReference>
<dbReference type="SMART" id="SM00093">
    <property type="entry name" value="SERPIN"/>
    <property type="match status" value="1"/>
</dbReference>
<dbReference type="SUPFAM" id="SSF56574">
    <property type="entry name" value="Serpins"/>
    <property type="match status" value="1"/>
</dbReference>
<dbReference type="AlphaFoldDB" id="A0A7W8FZN9"/>
<dbReference type="PANTHER" id="PTHR11461:SF211">
    <property type="entry name" value="GH10112P-RELATED"/>
    <property type="match status" value="1"/>
</dbReference>
<dbReference type="GO" id="GO:0004867">
    <property type="term" value="F:serine-type endopeptidase inhibitor activity"/>
    <property type="evidence" value="ECO:0007669"/>
    <property type="project" value="InterPro"/>
</dbReference>
<dbReference type="Gene3D" id="3.30.497.10">
    <property type="entry name" value="Antithrombin, subunit I, domain 2"/>
    <property type="match status" value="2"/>
</dbReference>
<proteinExistence type="inferred from homology"/>
<accession>A0A7W8FZN9</accession>
<evidence type="ECO:0000313" key="3">
    <source>
        <dbReference type="EMBL" id="MBB5185212.1"/>
    </source>
</evidence>
<organism evidence="3 4">
    <name type="scientific">Faecalicoccus acidiformans</name>
    <dbReference type="NCBI Taxonomy" id="915173"/>
    <lineage>
        <taxon>Bacteria</taxon>
        <taxon>Bacillati</taxon>
        <taxon>Bacillota</taxon>
        <taxon>Erysipelotrichia</taxon>
        <taxon>Erysipelotrichales</taxon>
        <taxon>Erysipelotrichaceae</taxon>
        <taxon>Faecalicoccus</taxon>
    </lineage>
</organism>
<dbReference type="InterPro" id="IPR042185">
    <property type="entry name" value="Serpin_sf_2"/>
</dbReference>
<sequence length="324" mass="37401">MLDLEDIHRFTSICFKRTAYGQDANPLISPLSILSVLFLLAEATQGKTKNEILNSIHCNLSNQDIQKLFETSKACRTSNEIHIQKDIFDTLVPNFIQRFTGKICKTDDLTGLINFINTISFESTWSKPFKDIDRDWFTNQDGSKSRCQMMRRIERMYIENQSFTGFIKSYTSADAFMALLPKEKNYDSLLRSIEECNFTQLFNSAYPADVEIAMPQFESQYETDLTNFLRDLGIHELFTEAADFSGMTSVHLRIEKILHESQIKFSQIKTVAFAKTIATMDYGIDFEYDSRSVILNRPFIYAIMHFDSVTQQFIPVFVGVLNQL</sequence>
<evidence type="ECO:0000259" key="2">
    <source>
        <dbReference type="SMART" id="SM00093"/>
    </source>
</evidence>
<reference evidence="3 4" key="1">
    <citation type="submission" date="2020-08" db="EMBL/GenBank/DDBJ databases">
        <title>Genomic Encyclopedia of Type Strains, Phase IV (KMG-IV): sequencing the most valuable type-strain genomes for metagenomic binning, comparative biology and taxonomic classification.</title>
        <authorList>
            <person name="Goeker M."/>
        </authorList>
    </citation>
    <scope>NUCLEOTIDE SEQUENCE [LARGE SCALE GENOMIC DNA]</scope>
    <source>
        <strain evidence="3 4">DSM 26963</strain>
    </source>
</reference>
<dbReference type="InterPro" id="IPR000215">
    <property type="entry name" value="Serpin_fam"/>
</dbReference>
<protein>
    <submittedName>
        <fullName evidence="3">Serpin B</fullName>
    </submittedName>
</protein>
<evidence type="ECO:0000256" key="1">
    <source>
        <dbReference type="RuleBase" id="RU000411"/>
    </source>
</evidence>
<dbReference type="Proteomes" id="UP000521313">
    <property type="component" value="Unassembled WGS sequence"/>
</dbReference>
<comment type="similarity">
    <text evidence="1">Belongs to the serpin family.</text>
</comment>
<dbReference type="Gene3D" id="2.30.39.10">
    <property type="entry name" value="Alpha-1-antitrypsin, domain 1"/>
    <property type="match status" value="1"/>
</dbReference>
<dbReference type="Pfam" id="PF00079">
    <property type="entry name" value="Serpin"/>
    <property type="match status" value="2"/>
</dbReference>